<evidence type="ECO:0000256" key="7">
    <source>
        <dbReference type="SAM" id="Coils"/>
    </source>
</evidence>
<keyword evidence="11" id="KW-1185">Reference proteome</keyword>
<evidence type="ECO:0000256" key="3">
    <source>
        <dbReference type="ARBA" id="ARBA00022670"/>
    </source>
</evidence>
<dbReference type="InterPro" id="IPR044635">
    <property type="entry name" value="UBP14-like"/>
</dbReference>
<proteinExistence type="predicted"/>
<dbReference type="EMBL" id="LXFE01000422">
    <property type="protein sequence ID" value="OLL25361.1"/>
    <property type="molecule type" value="Genomic_DNA"/>
</dbReference>
<dbReference type="SUPFAM" id="SSF54001">
    <property type="entry name" value="Cysteine proteinases"/>
    <property type="match status" value="1"/>
</dbReference>
<dbReference type="PANTHER" id="PTHR43982:SF6">
    <property type="entry name" value="UBIQUITIN CARBOXYL-TERMINAL HYDROLASE 2-RELATED"/>
    <property type="match status" value="1"/>
</dbReference>
<evidence type="ECO:0000313" key="11">
    <source>
        <dbReference type="Proteomes" id="UP000186594"/>
    </source>
</evidence>
<keyword evidence="3" id="KW-0645">Protease</keyword>
<protein>
    <recommendedName>
        <fullName evidence="2">ubiquitinyl hydrolase 1</fullName>
        <ecNumber evidence="2">3.4.19.12</ecNumber>
    </recommendedName>
</protein>
<dbReference type="PANTHER" id="PTHR43982">
    <property type="entry name" value="UBIQUITIN CARBOXYL-TERMINAL HYDROLASE"/>
    <property type="match status" value="1"/>
</dbReference>
<evidence type="ECO:0000256" key="2">
    <source>
        <dbReference type="ARBA" id="ARBA00012759"/>
    </source>
</evidence>
<organism evidence="10 11">
    <name type="scientific">Neolecta irregularis (strain DAH-3)</name>
    <dbReference type="NCBI Taxonomy" id="1198029"/>
    <lineage>
        <taxon>Eukaryota</taxon>
        <taxon>Fungi</taxon>
        <taxon>Dikarya</taxon>
        <taxon>Ascomycota</taxon>
        <taxon>Taphrinomycotina</taxon>
        <taxon>Neolectales</taxon>
        <taxon>Neolectaceae</taxon>
        <taxon>Neolecta</taxon>
    </lineage>
</organism>
<evidence type="ECO:0000259" key="9">
    <source>
        <dbReference type="PROSITE" id="PS50235"/>
    </source>
</evidence>
<dbReference type="InterPro" id="IPR025305">
    <property type="entry name" value="UCH_repeat_domain"/>
</dbReference>
<feature type="compositionally biased region" description="Basic and acidic residues" evidence="8">
    <location>
        <begin position="758"/>
        <end position="771"/>
    </location>
</feature>
<dbReference type="GO" id="GO:0061136">
    <property type="term" value="P:regulation of proteasomal protein catabolic process"/>
    <property type="evidence" value="ECO:0007669"/>
    <property type="project" value="TreeGrafter"/>
</dbReference>
<dbReference type="InterPro" id="IPR001394">
    <property type="entry name" value="Peptidase_C19_UCH"/>
</dbReference>
<dbReference type="GO" id="GO:0070628">
    <property type="term" value="F:proteasome binding"/>
    <property type="evidence" value="ECO:0007669"/>
    <property type="project" value="TreeGrafter"/>
</dbReference>
<accession>A0A1U7LS67</accession>
<sequence>MMASADQLSDMPDPRLGKSPPRLFLDLLFHPTGSGLLPSFRNNHQSDAVATSYPPFNHIHHFLLKSSSQSKENHGVVEAICKKCHTHIAIFSRLQDPQKNMCPSDHSHLHHLHYLEDDYKVKTNTEDFVIFESLSWICCVCSYRITIELFLPVIPAKLVKEEKVSRKKWTLGKKSNNTVFESWSQIIQHIDAVLEGRPEVKNGIKETTLAKKFSAETAKSLMGYMHHFFSEGRFFPPELDEMDPLYATLRDRLEIIQWELKVAAMEGYSLLDDKNSKQPLQELQSAHNAIKIVLGAYTYNKRHASLDQKHTPAYTSLGITSDVADDLVIEAYDRQEQECPNDQYFEYLVEIADRRRTEQMNLHIAKLKSQGRFTSKDLTDAYAALQVPEYIDDDSIIGIFGVRIEDDSKKSRKYIDALILISQSRKSASIDAFLSDQGFSRAGPAAMDSTTAYNLFGVLSNVEDCYLVTLYKSICSEQPSRKDELFQALTVIAEERRSAYLKEELKKNRPSVSFKNSPTQMTLEQAHRKFGVTSQNYVEDILRETVNQTVSDSTLTPSQREEYKKAVRVIYDHTNADWLRMLLDEHEITSPITASNDCPTGLKNIGNTCYFNSLFQVYLTINQFRDIIVNFDQHEDTNLPENKVLTPDLVPKYKILAVKPLMKDLQKLVRELISTDAPSSTPTRQMINLAMKDEIVLPPSPVFSPTQVPSRKSSFRKGGVPMSRDVPSHKFEPLKLSVSPKDKELASDCMEDVINSSLEDKMDIDNPKEVDPLPSPVDLANLPESDTANQSSSAPLQTPSTTTADLFEGSDIEMKSPTANFEGDTYSEVVNMSPKRKRSPPPVPPRPKQQGFRRRSTFNGQQDVHELFDFFLSRIQGTLKPLGHDKKNGQIDSVTQTFQGWTAEYLRDLKKNTQKRKDETPFKCLLPPILHGEHDVYSYLNLHFDPEIVELDGAKDTLKWQTITELPPVLQILIQRSGFDTATQRSIKSDTNLQINKTIYLDRYLDQSGDDAIFRRFTTLEIKEEIEKVENMLKELEDEDVIRGITPTENLNLTKEWAESLDDLVEVDPQIIETFRKASQYIKNEIENLKKKIQDYRSEIDKLFVNMKGHEYRIHSVVMHRGTPTAGHYWVYIHDFQTSNWRKYNDDVVTEVTESQALGSNDGTPYLLTYVEANKAEVITRAVYREMGKQWDNSSSESSNV</sequence>
<dbReference type="InterPro" id="IPR018200">
    <property type="entry name" value="USP_CS"/>
</dbReference>
<feature type="coiled-coil region" evidence="7">
    <location>
        <begin position="1072"/>
        <end position="1106"/>
    </location>
</feature>
<feature type="compositionally biased region" description="Polar residues" evidence="8">
    <location>
        <begin position="784"/>
        <end position="803"/>
    </location>
</feature>
<keyword evidence="7" id="KW-0175">Coiled coil</keyword>
<keyword evidence="4" id="KW-0833">Ubl conjugation pathway</keyword>
<dbReference type="PROSITE" id="PS50235">
    <property type="entry name" value="USP_3"/>
    <property type="match status" value="1"/>
</dbReference>
<dbReference type="GO" id="GO:0043161">
    <property type="term" value="P:proteasome-mediated ubiquitin-dependent protein catabolic process"/>
    <property type="evidence" value="ECO:0007669"/>
    <property type="project" value="InterPro"/>
</dbReference>
<dbReference type="OrthoDB" id="2420415at2759"/>
<evidence type="ECO:0000256" key="8">
    <source>
        <dbReference type="SAM" id="MobiDB-lite"/>
    </source>
</evidence>
<comment type="catalytic activity">
    <reaction evidence="1">
        <text>Thiol-dependent hydrolysis of ester, thioester, amide, peptide and isopeptide bonds formed by the C-terminal Gly of ubiquitin (a 76-residue protein attached to proteins as an intracellular targeting signal).</text>
        <dbReference type="EC" id="3.4.19.12"/>
    </reaction>
</comment>
<feature type="region of interest" description="Disordered" evidence="8">
    <location>
        <begin position="700"/>
        <end position="735"/>
    </location>
</feature>
<dbReference type="InterPro" id="IPR038765">
    <property type="entry name" value="Papain-like_cys_pep_sf"/>
</dbReference>
<keyword evidence="6" id="KW-0788">Thiol protease</keyword>
<evidence type="ECO:0000256" key="1">
    <source>
        <dbReference type="ARBA" id="ARBA00000707"/>
    </source>
</evidence>
<dbReference type="AlphaFoldDB" id="A0A1U7LS67"/>
<feature type="domain" description="USP" evidence="9">
    <location>
        <begin position="600"/>
        <end position="1173"/>
    </location>
</feature>
<evidence type="ECO:0000256" key="6">
    <source>
        <dbReference type="ARBA" id="ARBA00022807"/>
    </source>
</evidence>
<feature type="compositionally biased region" description="Polar residues" evidence="8">
    <location>
        <begin position="703"/>
        <end position="712"/>
    </location>
</feature>
<gene>
    <name evidence="10" type="ORF">NEOLI_002614</name>
</gene>
<reference evidence="10 11" key="1">
    <citation type="submission" date="2016-04" db="EMBL/GenBank/DDBJ databases">
        <title>Evolutionary innovation and constraint leading to complex multicellularity in the Ascomycota.</title>
        <authorList>
            <person name="Cisse O."/>
            <person name="Nguyen A."/>
            <person name="Hewitt D.A."/>
            <person name="Jedd G."/>
            <person name="Stajich J.E."/>
        </authorList>
    </citation>
    <scope>NUCLEOTIDE SEQUENCE [LARGE SCALE GENOMIC DNA]</scope>
    <source>
        <strain evidence="10 11">DAH-3</strain>
    </source>
</reference>
<dbReference type="Pfam" id="PF00443">
    <property type="entry name" value="UCH"/>
    <property type="match status" value="2"/>
</dbReference>
<name>A0A1U7LS67_NEOID</name>
<dbReference type="EC" id="3.4.19.12" evidence="2"/>
<keyword evidence="5 10" id="KW-0378">Hydrolase</keyword>
<evidence type="ECO:0000313" key="10">
    <source>
        <dbReference type="EMBL" id="OLL25361.1"/>
    </source>
</evidence>
<feature type="region of interest" description="Disordered" evidence="8">
    <location>
        <begin position="831"/>
        <end position="855"/>
    </location>
</feature>
<dbReference type="OMA" id="MDIGDAY"/>
<dbReference type="GO" id="GO:0016579">
    <property type="term" value="P:protein deubiquitination"/>
    <property type="evidence" value="ECO:0007669"/>
    <property type="project" value="InterPro"/>
</dbReference>
<feature type="region of interest" description="Disordered" evidence="8">
    <location>
        <begin position="758"/>
        <end position="803"/>
    </location>
</feature>
<evidence type="ECO:0000256" key="4">
    <source>
        <dbReference type="ARBA" id="ARBA00022786"/>
    </source>
</evidence>
<dbReference type="InterPro" id="IPR028889">
    <property type="entry name" value="USP"/>
</dbReference>
<dbReference type="Gene3D" id="3.90.70.10">
    <property type="entry name" value="Cysteine proteinases"/>
    <property type="match status" value="2"/>
</dbReference>
<dbReference type="Pfam" id="PF13446">
    <property type="entry name" value="RPT"/>
    <property type="match status" value="4"/>
</dbReference>
<dbReference type="STRING" id="1198029.A0A1U7LS67"/>
<dbReference type="PROSITE" id="PS00972">
    <property type="entry name" value="USP_1"/>
    <property type="match status" value="1"/>
</dbReference>
<evidence type="ECO:0000256" key="5">
    <source>
        <dbReference type="ARBA" id="ARBA00022801"/>
    </source>
</evidence>
<dbReference type="Proteomes" id="UP000186594">
    <property type="component" value="Unassembled WGS sequence"/>
</dbReference>
<comment type="caution">
    <text evidence="10">The sequence shown here is derived from an EMBL/GenBank/DDBJ whole genome shotgun (WGS) entry which is preliminary data.</text>
</comment>
<dbReference type="GO" id="GO:0004843">
    <property type="term" value="F:cysteine-type deubiquitinase activity"/>
    <property type="evidence" value="ECO:0007669"/>
    <property type="project" value="UniProtKB-EC"/>
</dbReference>